<dbReference type="GO" id="GO:0016747">
    <property type="term" value="F:acyltransferase activity, transferring groups other than amino-acyl groups"/>
    <property type="evidence" value="ECO:0007669"/>
    <property type="project" value="InterPro"/>
</dbReference>
<dbReference type="PROSITE" id="PS51186">
    <property type="entry name" value="GNAT"/>
    <property type="match status" value="1"/>
</dbReference>
<keyword evidence="2" id="KW-0012">Acyltransferase</keyword>
<comment type="caution">
    <text evidence="4">The sequence shown here is derived from an EMBL/GenBank/DDBJ whole genome shotgun (WGS) entry which is preliminary data.</text>
</comment>
<keyword evidence="1" id="KW-0808">Transferase</keyword>
<dbReference type="Gene3D" id="3.40.630.30">
    <property type="match status" value="1"/>
</dbReference>
<name>A0A401ZJ45_9CHLR</name>
<proteinExistence type="predicted"/>
<dbReference type="AlphaFoldDB" id="A0A401ZJ45"/>
<dbReference type="InterPro" id="IPR016181">
    <property type="entry name" value="Acyl_CoA_acyltransferase"/>
</dbReference>
<gene>
    <name evidence="4" type="ORF">KDAU_42100</name>
</gene>
<dbReference type="CDD" id="cd04301">
    <property type="entry name" value="NAT_SF"/>
    <property type="match status" value="1"/>
</dbReference>
<evidence type="ECO:0000259" key="3">
    <source>
        <dbReference type="PROSITE" id="PS51186"/>
    </source>
</evidence>
<evidence type="ECO:0000313" key="4">
    <source>
        <dbReference type="EMBL" id="GCE06881.1"/>
    </source>
</evidence>
<dbReference type="Proteomes" id="UP000287224">
    <property type="component" value="Unassembled WGS sequence"/>
</dbReference>
<protein>
    <recommendedName>
        <fullName evidence="3">N-acetyltransferase domain-containing protein</fullName>
    </recommendedName>
</protein>
<dbReference type="InterPro" id="IPR000182">
    <property type="entry name" value="GNAT_dom"/>
</dbReference>
<accession>A0A401ZJ45</accession>
<dbReference type="EMBL" id="BIFQ01000001">
    <property type="protein sequence ID" value="GCE06881.1"/>
    <property type="molecule type" value="Genomic_DNA"/>
</dbReference>
<dbReference type="PANTHER" id="PTHR43877">
    <property type="entry name" value="AMINOALKYLPHOSPHONATE N-ACETYLTRANSFERASE-RELATED-RELATED"/>
    <property type="match status" value="1"/>
</dbReference>
<organism evidence="4 5">
    <name type="scientific">Dictyobacter aurantiacus</name>
    <dbReference type="NCBI Taxonomy" id="1936993"/>
    <lineage>
        <taxon>Bacteria</taxon>
        <taxon>Bacillati</taxon>
        <taxon>Chloroflexota</taxon>
        <taxon>Ktedonobacteria</taxon>
        <taxon>Ktedonobacterales</taxon>
        <taxon>Dictyobacteraceae</taxon>
        <taxon>Dictyobacter</taxon>
    </lineage>
</organism>
<reference evidence="5" key="1">
    <citation type="submission" date="2018-12" db="EMBL/GenBank/DDBJ databases">
        <title>Tengunoibacter tsumagoiensis gen. nov., sp. nov., Dictyobacter kobayashii sp. nov., D. alpinus sp. nov., and D. joshuensis sp. nov. and description of Dictyobacteraceae fam. nov. within the order Ktedonobacterales isolated from Tengu-no-mugimeshi.</title>
        <authorList>
            <person name="Wang C.M."/>
            <person name="Zheng Y."/>
            <person name="Sakai Y."/>
            <person name="Toyoda A."/>
            <person name="Minakuchi Y."/>
            <person name="Abe K."/>
            <person name="Yokota A."/>
            <person name="Yabe S."/>
        </authorList>
    </citation>
    <scope>NUCLEOTIDE SEQUENCE [LARGE SCALE GENOMIC DNA]</scope>
    <source>
        <strain evidence="5">S-27</strain>
    </source>
</reference>
<evidence type="ECO:0000313" key="5">
    <source>
        <dbReference type="Proteomes" id="UP000287224"/>
    </source>
</evidence>
<feature type="domain" description="N-acetyltransferase" evidence="3">
    <location>
        <begin position="178"/>
        <end position="351"/>
    </location>
</feature>
<dbReference type="SUPFAM" id="SSF55729">
    <property type="entry name" value="Acyl-CoA N-acyltransferases (Nat)"/>
    <property type="match status" value="1"/>
</dbReference>
<evidence type="ECO:0000256" key="1">
    <source>
        <dbReference type="ARBA" id="ARBA00022679"/>
    </source>
</evidence>
<sequence length="351" mass="40098">MYGQHIAVVPVTDEHIPAIVELVRAQERRWYSLDPRLRNVRSAEQVMEMLQLHRRQQLPPVAALDEQGRVCGYVHPKIWQLHPKDGLRAFFTARNGLAKSLTLPDPADPNAFRVAGALFATLSRLWSEQQVYGEMIRWPCCDPWLSSLVRKQGFLLDSDLAYQAAPVALASCPFPDDIYARLARPEDEEALVALFTEELLFHEPYTPFVRMSSSVERAFRDRLDLLWSGKSVEEGAPLVVVIERGAQIVAMSESDLYIIEAEDDGEPYFMPRGRYGHINNVGVQQAFRGQGIGRLLVQASFEELAHLRLDGYLLWFNPANPLSSQFWPRMGFSPLWRTYQRHYSERGGVLF</sequence>
<dbReference type="OrthoDB" id="149709at2"/>
<evidence type="ECO:0000256" key="2">
    <source>
        <dbReference type="ARBA" id="ARBA00023315"/>
    </source>
</evidence>
<dbReference type="RefSeq" id="WP_126597769.1">
    <property type="nucleotide sequence ID" value="NZ_BIFQ01000001.1"/>
</dbReference>
<dbReference type="InterPro" id="IPR050832">
    <property type="entry name" value="Bact_Acetyltransf"/>
</dbReference>
<keyword evidence="5" id="KW-1185">Reference proteome</keyword>
<dbReference type="Pfam" id="PF00583">
    <property type="entry name" value="Acetyltransf_1"/>
    <property type="match status" value="1"/>
</dbReference>